<feature type="compositionally biased region" description="Basic residues" evidence="6">
    <location>
        <begin position="357"/>
        <end position="367"/>
    </location>
</feature>
<evidence type="ECO:0000313" key="11">
    <source>
        <dbReference type="WBParaSite" id="Gr19_v10_g17519.t2"/>
    </source>
</evidence>
<name>A0A914HHW7_GLORO</name>
<dbReference type="Pfam" id="PF10403">
    <property type="entry name" value="BHD_1"/>
    <property type="match status" value="1"/>
</dbReference>
<evidence type="ECO:0000256" key="2">
    <source>
        <dbReference type="ARBA" id="ARBA00009525"/>
    </source>
</evidence>
<evidence type="ECO:0000313" key="10">
    <source>
        <dbReference type="Proteomes" id="UP000887572"/>
    </source>
</evidence>
<proteinExistence type="inferred from homology"/>
<dbReference type="GO" id="GO:0071942">
    <property type="term" value="C:XPC complex"/>
    <property type="evidence" value="ECO:0007669"/>
    <property type="project" value="TreeGrafter"/>
</dbReference>
<feature type="compositionally biased region" description="Basic and acidic residues" evidence="6">
    <location>
        <begin position="70"/>
        <end position="83"/>
    </location>
</feature>
<dbReference type="InterPro" id="IPR036985">
    <property type="entry name" value="Transglutaminase-like_sf"/>
</dbReference>
<protein>
    <submittedName>
        <fullName evidence="11">Uncharacterized protein</fullName>
    </submittedName>
</protein>
<dbReference type="InterPro" id="IPR018325">
    <property type="entry name" value="Rad4/PNGase_transGLS-fold"/>
</dbReference>
<feature type="domain" description="Rad4 beta-hairpin" evidence="7">
    <location>
        <begin position="523"/>
        <end position="577"/>
    </location>
</feature>
<dbReference type="GO" id="GO:0006298">
    <property type="term" value="P:mismatch repair"/>
    <property type="evidence" value="ECO:0007669"/>
    <property type="project" value="TreeGrafter"/>
</dbReference>
<feature type="region of interest" description="Disordered" evidence="6">
    <location>
        <begin position="764"/>
        <end position="791"/>
    </location>
</feature>
<organism evidence="10 11">
    <name type="scientific">Globodera rostochiensis</name>
    <name type="common">Golden nematode worm</name>
    <name type="synonym">Heterodera rostochiensis</name>
    <dbReference type="NCBI Taxonomy" id="31243"/>
    <lineage>
        <taxon>Eukaryota</taxon>
        <taxon>Metazoa</taxon>
        <taxon>Ecdysozoa</taxon>
        <taxon>Nematoda</taxon>
        <taxon>Chromadorea</taxon>
        <taxon>Rhabditida</taxon>
        <taxon>Tylenchina</taxon>
        <taxon>Tylenchomorpha</taxon>
        <taxon>Tylenchoidea</taxon>
        <taxon>Heteroderidae</taxon>
        <taxon>Heteroderinae</taxon>
        <taxon>Globodera</taxon>
    </lineage>
</organism>
<dbReference type="Pfam" id="PF03835">
    <property type="entry name" value="Rad4"/>
    <property type="match status" value="1"/>
</dbReference>
<dbReference type="SMART" id="SM01031">
    <property type="entry name" value="BHD_2"/>
    <property type="match status" value="1"/>
</dbReference>
<dbReference type="Pfam" id="PF10404">
    <property type="entry name" value="BHD_2"/>
    <property type="match status" value="1"/>
</dbReference>
<comment type="subcellular location">
    <subcellularLocation>
        <location evidence="1">Nucleus</location>
    </subcellularLocation>
</comment>
<keyword evidence="4" id="KW-0234">DNA repair</keyword>
<dbReference type="InterPro" id="IPR042488">
    <property type="entry name" value="Rad4_BHD3_sf"/>
</dbReference>
<evidence type="ECO:0000256" key="4">
    <source>
        <dbReference type="ARBA" id="ARBA00023204"/>
    </source>
</evidence>
<dbReference type="InterPro" id="IPR018328">
    <property type="entry name" value="Rad4_beta-hairpin_dom3"/>
</dbReference>
<keyword evidence="10" id="KW-1185">Reference proteome</keyword>
<dbReference type="Proteomes" id="UP000887572">
    <property type="component" value="Unplaced"/>
</dbReference>
<dbReference type="InterPro" id="IPR038765">
    <property type="entry name" value="Papain-like_cys_pep_sf"/>
</dbReference>
<dbReference type="FunFam" id="3.30.70.2460:FF:000001">
    <property type="entry name" value="DNA repair protein Rad4 family"/>
    <property type="match status" value="1"/>
</dbReference>
<dbReference type="SMART" id="SM01032">
    <property type="entry name" value="BHD_3"/>
    <property type="match status" value="1"/>
</dbReference>
<dbReference type="PANTHER" id="PTHR12135:SF0">
    <property type="entry name" value="DNA REPAIR PROTEIN COMPLEMENTING XP-C CELLS"/>
    <property type="match status" value="1"/>
</dbReference>
<feature type="compositionally biased region" description="Polar residues" evidence="6">
    <location>
        <begin position="765"/>
        <end position="775"/>
    </location>
</feature>
<evidence type="ECO:0000256" key="5">
    <source>
        <dbReference type="ARBA" id="ARBA00023242"/>
    </source>
</evidence>
<sequence>MELIEKENKRKGTKRRSKNCETLKQEEINKQIDDDITLPPRRRSARLVAISKPNSNGMNYEAAQPKLTRQAKEDKEELTKFGDDTPFFGSSASTSLKLTLQSPHLSSIAKSIDLPSKDGPFSASRPLEKKRKATKSFGEGTSQATLASSDDDGEDEWGAFELLHPSKADKKVIEVELDEKSSDLFKRRMNPLAERDAKEGEERAKWEHEMELEIMRKRRELQENTHRFHFLTYIGHLYFMANALLQNGPSFIERFAAMFEQTSAPLTPIQMRQFLTEEFRGKFRCQNDILKEPIKWCTTQDNFVRHLLTLIGHGTFSTAREIALIFFALCSFVLRLRARVCVAFNPMPRLMIEPKQGTKKTGKRKKNDQKAESARDGSSSDEQIAKGRSRRKGNGRTEVKAAESPEGAASLEAAYWNEYWDDVERRWICVDTFHCLVDEPQQIEHKFGVYVGKVRKILYVLSIDTEKGMREIGAKYVGDYLSAAVRKLRTDGEWIGQTMELPALHANENCSRLEDAQIYELLKSKPMPTVLSEFKNHPLYALKKDLLKFDAIYPSDIQPIGYIGKQRHEVFPRSAIHKLEGSLNWIKESRSIKAGEKPYKVVSARPKLNVPKEKREPLTLDLFGYWQTEPYVPPEVTADGRIPRNEFGNLYMYKEEMLPKGCVHLRLSGIYLVARRMDLEAVPAVVGWEFSGGFNHPILDGCVVLRKDEEVLRSAWQEMVREKAAKMAKRTAERVWKNWRRLIKGKMLLQQMRKSARLAVRAQFKSGTKESSSSPKLVRITTTEDDNNTQN</sequence>
<feature type="domain" description="Rad4 beta-hairpin" evidence="9">
    <location>
        <begin position="642"/>
        <end position="716"/>
    </location>
</feature>
<evidence type="ECO:0000256" key="6">
    <source>
        <dbReference type="SAM" id="MobiDB-lite"/>
    </source>
</evidence>
<dbReference type="InterPro" id="IPR018327">
    <property type="entry name" value="BHD_2"/>
</dbReference>
<dbReference type="GO" id="GO:0006289">
    <property type="term" value="P:nucleotide-excision repair"/>
    <property type="evidence" value="ECO:0007669"/>
    <property type="project" value="InterPro"/>
</dbReference>
<dbReference type="Gene3D" id="3.90.260.10">
    <property type="entry name" value="Transglutaminase-like"/>
    <property type="match status" value="1"/>
</dbReference>
<dbReference type="SMART" id="SM01030">
    <property type="entry name" value="BHD_1"/>
    <property type="match status" value="1"/>
</dbReference>
<feature type="domain" description="Rad4 beta-hairpin" evidence="8">
    <location>
        <begin position="579"/>
        <end position="634"/>
    </location>
</feature>
<dbReference type="Pfam" id="PF10405">
    <property type="entry name" value="BHD_3"/>
    <property type="match status" value="1"/>
</dbReference>
<evidence type="ECO:0000259" key="8">
    <source>
        <dbReference type="SMART" id="SM01031"/>
    </source>
</evidence>
<dbReference type="GO" id="GO:0003697">
    <property type="term" value="F:single-stranded DNA binding"/>
    <property type="evidence" value="ECO:0007669"/>
    <property type="project" value="TreeGrafter"/>
</dbReference>
<dbReference type="WBParaSite" id="Gr19_v10_g17519.t2">
    <property type="protein sequence ID" value="Gr19_v10_g17519.t2"/>
    <property type="gene ID" value="Gr19_v10_g17519"/>
</dbReference>
<comment type="similarity">
    <text evidence="2">Belongs to the XPC family.</text>
</comment>
<evidence type="ECO:0000259" key="9">
    <source>
        <dbReference type="SMART" id="SM01032"/>
    </source>
</evidence>
<dbReference type="GO" id="GO:0005737">
    <property type="term" value="C:cytoplasm"/>
    <property type="evidence" value="ECO:0007669"/>
    <property type="project" value="TreeGrafter"/>
</dbReference>
<dbReference type="Gene3D" id="3.30.70.2460">
    <property type="entry name" value="Rad4, beta-hairpin domain BHD3"/>
    <property type="match status" value="1"/>
</dbReference>
<keyword evidence="5" id="KW-0539">Nucleus</keyword>
<keyword evidence="3" id="KW-0227">DNA damage</keyword>
<evidence type="ECO:0000259" key="7">
    <source>
        <dbReference type="SMART" id="SM01030"/>
    </source>
</evidence>
<feature type="region of interest" description="Disordered" evidence="6">
    <location>
        <begin position="1"/>
        <end position="20"/>
    </location>
</feature>
<reference evidence="11" key="1">
    <citation type="submission" date="2022-11" db="UniProtKB">
        <authorList>
            <consortium name="WormBaseParasite"/>
        </authorList>
    </citation>
    <scope>IDENTIFICATION</scope>
</reference>
<feature type="region of interest" description="Disordered" evidence="6">
    <location>
        <begin position="110"/>
        <end position="153"/>
    </location>
</feature>
<evidence type="ECO:0000256" key="1">
    <source>
        <dbReference type="ARBA" id="ARBA00004123"/>
    </source>
</evidence>
<accession>A0A914HHW7</accession>
<feature type="compositionally biased region" description="Polar residues" evidence="6">
    <location>
        <begin position="139"/>
        <end position="148"/>
    </location>
</feature>
<dbReference type="Gene3D" id="2.20.20.110">
    <property type="entry name" value="Rad4, beta-hairpin domain BHD1"/>
    <property type="match status" value="1"/>
</dbReference>
<evidence type="ECO:0000256" key="3">
    <source>
        <dbReference type="ARBA" id="ARBA00022763"/>
    </source>
</evidence>
<feature type="compositionally biased region" description="Basic and acidic residues" evidence="6">
    <location>
        <begin position="1"/>
        <end position="10"/>
    </location>
</feature>
<dbReference type="AlphaFoldDB" id="A0A914HHW7"/>
<feature type="region of interest" description="Disordered" evidence="6">
    <location>
        <begin position="353"/>
        <end position="404"/>
    </location>
</feature>
<feature type="region of interest" description="Disordered" evidence="6">
    <location>
        <begin position="50"/>
        <end position="84"/>
    </location>
</feature>
<dbReference type="SUPFAM" id="SSF54001">
    <property type="entry name" value="Cysteine proteinases"/>
    <property type="match status" value="1"/>
</dbReference>
<dbReference type="InterPro" id="IPR004583">
    <property type="entry name" value="DNA_repair_Rad4"/>
</dbReference>
<dbReference type="GO" id="GO:0000111">
    <property type="term" value="C:nucleotide-excision repair factor 2 complex"/>
    <property type="evidence" value="ECO:0007669"/>
    <property type="project" value="TreeGrafter"/>
</dbReference>
<dbReference type="PANTHER" id="PTHR12135">
    <property type="entry name" value="DNA REPAIR PROTEIN XP-C / RAD4"/>
    <property type="match status" value="1"/>
</dbReference>
<dbReference type="GO" id="GO:0003684">
    <property type="term" value="F:damaged DNA binding"/>
    <property type="evidence" value="ECO:0007669"/>
    <property type="project" value="InterPro"/>
</dbReference>
<dbReference type="InterPro" id="IPR018326">
    <property type="entry name" value="Rad4_beta-hairpin_dom1"/>
</dbReference>